<dbReference type="Proteomes" id="UP001283361">
    <property type="component" value="Unassembled WGS sequence"/>
</dbReference>
<protein>
    <submittedName>
        <fullName evidence="1">Uncharacterized protein</fullName>
    </submittedName>
</protein>
<gene>
    <name evidence="1" type="ORF">RRG08_060503</name>
</gene>
<evidence type="ECO:0000313" key="1">
    <source>
        <dbReference type="EMBL" id="KAK3797159.1"/>
    </source>
</evidence>
<reference evidence="1" key="1">
    <citation type="journal article" date="2023" name="G3 (Bethesda)">
        <title>A reference genome for the long-term kleptoplast-retaining sea slug Elysia crispata morphotype clarki.</title>
        <authorList>
            <person name="Eastman K.E."/>
            <person name="Pendleton A.L."/>
            <person name="Shaikh M.A."/>
            <person name="Suttiyut T."/>
            <person name="Ogas R."/>
            <person name="Tomko P."/>
            <person name="Gavelis G."/>
            <person name="Widhalm J.R."/>
            <person name="Wisecaver J.H."/>
        </authorList>
    </citation>
    <scope>NUCLEOTIDE SEQUENCE</scope>
    <source>
        <strain evidence="1">ECLA1</strain>
    </source>
</reference>
<keyword evidence="2" id="KW-1185">Reference proteome</keyword>
<dbReference type="EMBL" id="JAWDGP010000802">
    <property type="protein sequence ID" value="KAK3797159.1"/>
    <property type="molecule type" value="Genomic_DNA"/>
</dbReference>
<dbReference type="AlphaFoldDB" id="A0AAE1E7F4"/>
<sequence>MWKDQTIDLSLDSGRDVEGSHIGQRERFRTGCGKIIPWTKACIQDWMWKDHTMDLGLDLGLDMEGSYYGEREILGRDVEGLNHGLKLGFRTGC</sequence>
<evidence type="ECO:0000313" key="2">
    <source>
        <dbReference type="Proteomes" id="UP001283361"/>
    </source>
</evidence>
<accession>A0AAE1E7F4</accession>
<name>A0AAE1E7F4_9GAST</name>
<organism evidence="1 2">
    <name type="scientific">Elysia crispata</name>
    <name type="common">lettuce slug</name>
    <dbReference type="NCBI Taxonomy" id="231223"/>
    <lineage>
        <taxon>Eukaryota</taxon>
        <taxon>Metazoa</taxon>
        <taxon>Spiralia</taxon>
        <taxon>Lophotrochozoa</taxon>
        <taxon>Mollusca</taxon>
        <taxon>Gastropoda</taxon>
        <taxon>Heterobranchia</taxon>
        <taxon>Euthyneura</taxon>
        <taxon>Panpulmonata</taxon>
        <taxon>Sacoglossa</taxon>
        <taxon>Placobranchoidea</taxon>
        <taxon>Plakobranchidae</taxon>
        <taxon>Elysia</taxon>
    </lineage>
</organism>
<comment type="caution">
    <text evidence="1">The sequence shown here is derived from an EMBL/GenBank/DDBJ whole genome shotgun (WGS) entry which is preliminary data.</text>
</comment>
<proteinExistence type="predicted"/>